<dbReference type="SMART" id="SM00393">
    <property type="entry name" value="R3H"/>
    <property type="match status" value="1"/>
</dbReference>
<comment type="subcellular location">
    <subcellularLocation>
        <location evidence="6">Cytoplasm</location>
    </subcellularLocation>
</comment>
<dbReference type="Proteomes" id="UP000007488">
    <property type="component" value="Chromosome"/>
</dbReference>
<reference evidence="10" key="2">
    <citation type="submission" date="2011-02" db="EMBL/GenBank/DDBJ databases">
        <title>The complete genome of Syntrophobotulus glycolicus DSM 8271.</title>
        <authorList>
            <person name="Lucas S."/>
            <person name="Copeland A."/>
            <person name="Lapidus A."/>
            <person name="Bruce D."/>
            <person name="Goodwin L."/>
            <person name="Pitluck S."/>
            <person name="Kyrpides N."/>
            <person name="Mavromatis K."/>
            <person name="Pagani I."/>
            <person name="Ivanova N."/>
            <person name="Mikhailova N."/>
            <person name="Chertkov O."/>
            <person name="Held B."/>
            <person name="Detter J.C."/>
            <person name="Tapia R."/>
            <person name="Han C."/>
            <person name="Land M."/>
            <person name="Hauser L."/>
            <person name="Markowitz V."/>
            <person name="Cheng J.-F."/>
            <person name="Hugenholtz P."/>
            <person name="Woyke T."/>
            <person name="Wu D."/>
            <person name="Spring S."/>
            <person name="Schroeder M."/>
            <person name="Brambilla E."/>
            <person name="Klenk H.-P."/>
            <person name="Eisen J.A."/>
        </authorList>
    </citation>
    <scope>NUCLEOTIDE SEQUENCE [LARGE SCALE GENOMIC DNA]</scope>
    <source>
        <strain evidence="10">DSM 8271 / FlGlyR</strain>
    </source>
</reference>
<dbReference type="STRING" id="645991.Sgly_3366"/>
<feature type="region of interest" description="Disordered" evidence="7">
    <location>
        <begin position="212"/>
        <end position="247"/>
    </location>
</feature>
<feature type="region of interest" description="Jag_N domain" evidence="6">
    <location>
        <begin position="5"/>
        <end position="55"/>
    </location>
</feature>
<dbReference type="InterPro" id="IPR034079">
    <property type="entry name" value="R3H_KhpB"/>
</dbReference>
<accession>F0T2Z1</accession>
<dbReference type="InterPro" id="IPR039247">
    <property type="entry name" value="KhpB"/>
</dbReference>
<dbReference type="InterPro" id="IPR038247">
    <property type="entry name" value="Jag_N_dom_sf"/>
</dbReference>
<keyword evidence="2 6" id="KW-0694">RNA-binding</keyword>
<dbReference type="GO" id="GO:0003723">
    <property type="term" value="F:RNA binding"/>
    <property type="evidence" value="ECO:0007669"/>
    <property type="project" value="UniProtKB-UniRule"/>
</dbReference>
<proteinExistence type="inferred from homology"/>
<protein>
    <recommendedName>
        <fullName evidence="6">RNA-binding protein KhpB</fullName>
    </recommendedName>
    <alternativeName>
        <fullName evidence="6">RNA-binding protein EloR</fullName>
    </alternativeName>
</protein>
<keyword evidence="10" id="KW-1185">Reference proteome</keyword>
<keyword evidence="1 6" id="KW-0963">Cytoplasm</keyword>
<dbReference type="GO" id="GO:0005737">
    <property type="term" value="C:cytoplasm"/>
    <property type="evidence" value="ECO:0007669"/>
    <property type="project" value="UniProtKB-SubCell"/>
</dbReference>
<sequence length="247" mass="27909">MKVAEKSAKTLDEAIGLCLEELGVCKNEVDIEVLEEPSKGLFGLFGGKLAKVKVLYEDDAGAIACKFLENLTKAMDVGASFEVFRRDEHIAVNITGNDLGILIGRRGDTLESIQFLTNLAVGRRLSEKMRIIIDVEGYRKRREDTLVRLAKRLAEKVKKTGSRVVLEPMSPQERRIIHTALQNEWKIATFSEGDEPHRRVVISLKRSRESGRDYRDDFRGRDYNRTGYKESLGEKDDSDGNLNNFSS</sequence>
<dbReference type="InterPro" id="IPR015946">
    <property type="entry name" value="KH_dom-like_a/b"/>
</dbReference>
<dbReference type="GO" id="GO:0008360">
    <property type="term" value="P:regulation of cell shape"/>
    <property type="evidence" value="ECO:0007669"/>
    <property type="project" value="UniProtKB-KW"/>
</dbReference>
<comment type="domain">
    <text evidence="6">Has an N-terminal Jag-N domain and 2 RNA-binding domains (KH and R3H).</text>
</comment>
<dbReference type="SMART" id="SM01245">
    <property type="entry name" value="Jag_N"/>
    <property type="match status" value="1"/>
</dbReference>
<dbReference type="HAMAP" id="MF_00867">
    <property type="entry name" value="KhpB"/>
    <property type="match status" value="1"/>
</dbReference>
<dbReference type="CDD" id="cd02414">
    <property type="entry name" value="KH-II_Jag"/>
    <property type="match status" value="1"/>
</dbReference>
<dbReference type="GO" id="GO:0071555">
    <property type="term" value="P:cell wall organization"/>
    <property type="evidence" value="ECO:0007669"/>
    <property type="project" value="UniProtKB-KW"/>
</dbReference>
<dbReference type="PANTHER" id="PTHR35800">
    <property type="entry name" value="PROTEIN JAG"/>
    <property type="match status" value="1"/>
</dbReference>
<dbReference type="Gene3D" id="3.30.30.80">
    <property type="entry name" value="probable RNA-binding protein from clostridium symbiosum atcc 14940"/>
    <property type="match status" value="1"/>
</dbReference>
<evidence type="ECO:0000256" key="6">
    <source>
        <dbReference type="HAMAP-Rule" id="MF_00867"/>
    </source>
</evidence>
<dbReference type="HOGENOM" id="CLU_042512_0_1_9"/>
<dbReference type="PROSITE" id="PS50084">
    <property type="entry name" value="KH_TYPE_1"/>
    <property type="match status" value="1"/>
</dbReference>
<feature type="compositionally biased region" description="Basic and acidic residues" evidence="7">
    <location>
        <begin position="212"/>
        <end position="235"/>
    </location>
</feature>
<comment type="function">
    <text evidence="6">A probable RNA chaperone. Forms a complex with KhpA which binds to cellular RNA and controls its expression. Plays a role in peptidoglycan (PG) homeostasis and cell length regulation.</text>
</comment>
<dbReference type="OrthoDB" id="9794483at2"/>
<comment type="similarity">
    <text evidence="6">Belongs to the KhpB RNA-binding protein family.</text>
</comment>
<comment type="subunit">
    <text evidence="6">Forms a complex with KhpA.</text>
</comment>
<dbReference type="CDD" id="cd02644">
    <property type="entry name" value="R3H_jag"/>
    <property type="match status" value="1"/>
</dbReference>
<dbReference type="AlphaFoldDB" id="F0T2Z1"/>
<dbReference type="NCBIfam" id="NF041568">
    <property type="entry name" value="Jag_EloR"/>
    <property type="match status" value="1"/>
</dbReference>
<dbReference type="InterPro" id="IPR038008">
    <property type="entry name" value="Jag_KH"/>
</dbReference>
<dbReference type="PANTHER" id="PTHR35800:SF1">
    <property type="entry name" value="RNA-BINDING PROTEIN KHPB"/>
    <property type="match status" value="1"/>
</dbReference>
<evidence type="ECO:0000259" key="8">
    <source>
        <dbReference type="PROSITE" id="PS51061"/>
    </source>
</evidence>
<evidence type="ECO:0000256" key="1">
    <source>
        <dbReference type="ARBA" id="ARBA00022490"/>
    </source>
</evidence>
<feature type="domain" description="R3H" evidence="8">
    <location>
        <begin position="140"/>
        <end position="206"/>
    </location>
</feature>
<dbReference type="Pfam" id="PF13083">
    <property type="entry name" value="KH_KhpA-B"/>
    <property type="match status" value="1"/>
</dbReference>
<evidence type="ECO:0000256" key="4">
    <source>
        <dbReference type="ARBA" id="ARBA00023186"/>
    </source>
</evidence>
<dbReference type="Pfam" id="PF14804">
    <property type="entry name" value="Jag_N"/>
    <property type="match status" value="1"/>
</dbReference>
<dbReference type="GO" id="GO:0009252">
    <property type="term" value="P:peptidoglycan biosynthetic process"/>
    <property type="evidence" value="ECO:0007669"/>
    <property type="project" value="UniProtKB-UniRule"/>
</dbReference>
<keyword evidence="5 6" id="KW-0961">Cell wall biogenesis/degradation</keyword>
<organism evidence="9 10">
    <name type="scientific">Syntrophobotulus glycolicus (strain DSM 8271 / FlGlyR)</name>
    <dbReference type="NCBI Taxonomy" id="645991"/>
    <lineage>
        <taxon>Bacteria</taxon>
        <taxon>Bacillati</taxon>
        <taxon>Bacillota</taxon>
        <taxon>Clostridia</taxon>
        <taxon>Eubacteriales</taxon>
        <taxon>Desulfitobacteriaceae</taxon>
        <taxon>Syntrophobotulus</taxon>
    </lineage>
</organism>
<dbReference type="PROSITE" id="PS51061">
    <property type="entry name" value="R3H"/>
    <property type="match status" value="1"/>
</dbReference>
<dbReference type="KEGG" id="sgy:Sgly_3366"/>
<dbReference type="Gene3D" id="3.30.300.20">
    <property type="match status" value="1"/>
</dbReference>
<dbReference type="Pfam" id="PF01424">
    <property type="entry name" value="R3H"/>
    <property type="match status" value="1"/>
</dbReference>
<dbReference type="InterPro" id="IPR001374">
    <property type="entry name" value="R3H_dom"/>
</dbReference>
<evidence type="ECO:0000313" key="9">
    <source>
        <dbReference type="EMBL" id="ADY57628.1"/>
    </source>
</evidence>
<evidence type="ECO:0000313" key="10">
    <source>
        <dbReference type="Proteomes" id="UP000007488"/>
    </source>
</evidence>
<dbReference type="InterPro" id="IPR032782">
    <property type="entry name" value="KhpB_N"/>
</dbReference>
<evidence type="ECO:0000256" key="5">
    <source>
        <dbReference type="ARBA" id="ARBA00023316"/>
    </source>
</evidence>
<name>F0T2Z1_SYNGF</name>
<dbReference type="EMBL" id="CP002547">
    <property type="protein sequence ID" value="ADY57628.1"/>
    <property type="molecule type" value="Genomic_DNA"/>
</dbReference>
<dbReference type="SUPFAM" id="SSF82708">
    <property type="entry name" value="R3H domain"/>
    <property type="match status" value="1"/>
</dbReference>
<evidence type="ECO:0000256" key="3">
    <source>
        <dbReference type="ARBA" id="ARBA00022960"/>
    </source>
</evidence>
<keyword evidence="3 6" id="KW-0133">Cell shape</keyword>
<dbReference type="Gene3D" id="3.30.1370.50">
    <property type="entry name" value="R3H-like domain"/>
    <property type="match status" value="1"/>
</dbReference>
<evidence type="ECO:0000256" key="7">
    <source>
        <dbReference type="SAM" id="MobiDB-lite"/>
    </source>
</evidence>
<keyword evidence="4 6" id="KW-0143">Chaperone</keyword>
<reference evidence="9 10" key="1">
    <citation type="journal article" date="2011" name="Stand. Genomic Sci.">
        <title>Complete genome sequence of Syntrophobotulus glycolicus type strain (FlGlyR).</title>
        <authorList>
            <person name="Han C."/>
            <person name="Mwirichia R."/>
            <person name="Chertkov O."/>
            <person name="Held B."/>
            <person name="Lapidus A."/>
            <person name="Nolan M."/>
            <person name="Lucas S."/>
            <person name="Hammon N."/>
            <person name="Deshpande S."/>
            <person name="Cheng J.F."/>
            <person name="Tapia R."/>
            <person name="Goodwin L."/>
            <person name="Pitluck S."/>
            <person name="Huntemann M."/>
            <person name="Liolios K."/>
            <person name="Ivanova N."/>
            <person name="Pagani I."/>
            <person name="Mavromatis K."/>
            <person name="Ovchinikova G."/>
            <person name="Pati A."/>
            <person name="Chen A."/>
            <person name="Palaniappan K."/>
            <person name="Land M."/>
            <person name="Hauser L."/>
            <person name="Brambilla E.M."/>
            <person name="Rohde M."/>
            <person name="Spring S."/>
            <person name="Sikorski J."/>
            <person name="Goker M."/>
            <person name="Woyke T."/>
            <person name="Bristow J."/>
            <person name="Eisen J.A."/>
            <person name="Markowitz V."/>
            <person name="Hugenholtz P."/>
            <person name="Kyrpides N.C."/>
            <person name="Klenk H.P."/>
            <person name="Detter J.C."/>
        </authorList>
    </citation>
    <scope>NUCLEOTIDE SEQUENCE [LARGE SCALE GENOMIC DNA]</scope>
    <source>
        <strain evidence="10">DSM 8271 / FlGlyR</strain>
    </source>
</reference>
<evidence type="ECO:0000256" key="2">
    <source>
        <dbReference type="ARBA" id="ARBA00022884"/>
    </source>
</evidence>
<dbReference type="InterPro" id="IPR036867">
    <property type="entry name" value="R3H_dom_sf"/>
</dbReference>
<dbReference type="eggNOG" id="COG1847">
    <property type="taxonomic scope" value="Bacteria"/>
</dbReference>
<gene>
    <name evidence="6" type="primary">khpB</name>
    <name evidence="6" type="synonym">eloR</name>
    <name evidence="9" type="ordered locus">Sgly_3366</name>
</gene>